<comment type="subcellular location">
    <subcellularLocation>
        <location evidence="1">Cell membrane</location>
        <topology evidence="1">Multi-pass membrane protein</topology>
    </subcellularLocation>
</comment>
<name>A0A1D8P5U9_9FLAO</name>
<dbReference type="PANTHER" id="PTHR33529">
    <property type="entry name" value="SLR0882 PROTEIN-RELATED"/>
    <property type="match status" value="1"/>
</dbReference>
<keyword evidence="2" id="KW-1003">Cell membrane</keyword>
<sequence>MKKLDIYILKSFIQPFFATFFVILFVLVLQAVWVGFDEISGKGVDMSFILKFVGYLTLTVVPMAMPIGILLSSIMALGNFAENYEFAAVKSAGISLRRFIMPVMIFTIFLSGINFLFLNYVYPHATLKQKNMFLNVKKKQPALALVAGTFNTEIPGYTIKFDEKYGEEQNFLRNVQISDLKANKGKLKVITAKDAEITTEEGSKYMTFILKDGHYYEELTNKRDKKDERIKMPASKATFDTYTINIDISSFNNDDLESEKYKNHHQMLSLNQLRNQSDTTKINYDKYIKNRSDQLYFALGGDRLLKNVDTLKTKNLDIDILKNFDLSKKVNIVTAAIQNVNREIINMTNSTESFKIKRKTLNLFDHEFHNRLAFSFACLVLFFIGAPLGSIIRKGGFGLPMVMAIIIFVIYFFISSFGRNLAEESAISASLGGWLSTIVLLPFGVILTMRAAKDKGMFNIDTFFNSFNKFFRRIKLKKDKAKR</sequence>
<protein>
    <submittedName>
        <fullName evidence="7">Permease</fullName>
    </submittedName>
</protein>
<keyword evidence="5 6" id="KW-0472">Membrane</keyword>
<proteinExistence type="predicted"/>
<evidence type="ECO:0000256" key="1">
    <source>
        <dbReference type="ARBA" id="ARBA00004651"/>
    </source>
</evidence>
<dbReference type="EMBL" id="CP017478">
    <property type="protein sequence ID" value="AOW19951.1"/>
    <property type="molecule type" value="Genomic_DNA"/>
</dbReference>
<evidence type="ECO:0000313" key="8">
    <source>
        <dbReference type="Proteomes" id="UP000176050"/>
    </source>
</evidence>
<evidence type="ECO:0000256" key="5">
    <source>
        <dbReference type="ARBA" id="ARBA00023136"/>
    </source>
</evidence>
<evidence type="ECO:0000256" key="2">
    <source>
        <dbReference type="ARBA" id="ARBA00022475"/>
    </source>
</evidence>
<dbReference type="RefSeq" id="WP_070236090.1">
    <property type="nucleotide sequence ID" value="NZ_CP017478.1"/>
</dbReference>
<dbReference type="GO" id="GO:0043190">
    <property type="term" value="C:ATP-binding cassette (ABC) transporter complex"/>
    <property type="evidence" value="ECO:0007669"/>
    <property type="project" value="TreeGrafter"/>
</dbReference>
<evidence type="ECO:0000313" key="7">
    <source>
        <dbReference type="EMBL" id="AOW19951.1"/>
    </source>
</evidence>
<gene>
    <name evidence="7" type="ORF">LPB138_04295</name>
</gene>
<dbReference type="AlphaFoldDB" id="A0A1D8P5U9"/>
<keyword evidence="3 6" id="KW-0812">Transmembrane</keyword>
<evidence type="ECO:0000256" key="6">
    <source>
        <dbReference type="SAM" id="Phobius"/>
    </source>
</evidence>
<dbReference type="Proteomes" id="UP000176050">
    <property type="component" value="Chromosome"/>
</dbReference>
<dbReference type="STRING" id="1850246.LPB138_04295"/>
<dbReference type="Pfam" id="PF03739">
    <property type="entry name" value="LptF_LptG"/>
    <property type="match status" value="1"/>
</dbReference>
<dbReference type="GO" id="GO:0015920">
    <property type="term" value="P:lipopolysaccharide transport"/>
    <property type="evidence" value="ECO:0007669"/>
    <property type="project" value="TreeGrafter"/>
</dbReference>
<feature type="transmembrane region" description="Helical" evidence="6">
    <location>
        <begin position="372"/>
        <end position="389"/>
    </location>
</feature>
<dbReference type="InterPro" id="IPR005495">
    <property type="entry name" value="LptG/LptF_permease"/>
</dbReference>
<feature type="transmembrane region" description="Helical" evidence="6">
    <location>
        <begin position="396"/>
        <end position="414"/>
    </location>
</feature>
<dbReference type="PANTHER" id="PTHR33529:SF6">
    <property type="entry name" value="YJGP_YJGQ FAMILY PERMEASE"/>
    <property type="match status" value="1"/>
</dbReference>
<feature type="transmembrane region" description="Helical" evidence="6">
    <location>
        <begin position="99"/>
        <end position="122"/>
    </location>
</feature>
<dbReference type="OrthoDB" id="1096108at2"/>
<keyword evidence="8" id="KW-1185">Reference proteome</keyword>
<feature type="transmembrane region" description="Helical" evidence="6">
    <location>
        <begin position="53"/>
        <end position="78"/>
    </location>
</feature>
<reference evidence="7 8" key="1">
    <citation type="submission" date="2016-10" db="EMBL/GenBank/DDBJ databases">
        <title>Lutibacter sp. LPB0138, isolated from marine gastropod.</title>
        <authorList>
            <person name="Kim E."/>
            <person name="Yi H."/>
        </authorList>
    </citation>
    <scope>NUCLEOTIDE SEQUENCE [LARGE SCALE GENOMIC DNA]</scope>
    <source>
        <strain evidence="7 8">LPB0138</strain>
    </source>
</reference>
<keyword evidence="4 6" id="KW-1133">Transmembrane helix</keyword>
<evidence type="ECO:0000256" key="4">
    <source>
        <dbReference type="ARBA" id="ARBA00022989"/>
    </source>
</evidence>
<accession>A0A1D8P5U9</accession>
<evidence type="ECO:0000256" key="3">
    <source>
        <dbReference type="ARBA" id="ARBA00022692"/>
    </source>
</evidence>
<dbReference type="KEGG" id="lul:LPB138_04295"/>
<organism evidence="7 8">
    <name type="scientific">Urechidicola croceus</name>
    <dbReference type="NCBI Taxonomy" id="1850246"/>
    <lineage>
        <taxon>Bacteria</taxon>
        <taxon>Pseudomonadati</taxon>
        <taxon>Bacteroidota</taxon>
        <taxon>Flavobacteriia</taxon>
        <taxon>Flavobacteriales</taxon>
        <taxon>Flavobacteriaceae</taxon>
        <taxon>Urechidicola</taxon>
    </lineage>
</organism>
<feature type="transmembrane region" description="Helical" evidence="6">
    <location>
        <begin position="426"/>
        <end position="447"/>
    </location>
</feature>
<feature type="transmembrane region" description="Helical" evidence="6">
    <location>
        <begin position="12"/>
        <end position="33"/>
    </location>
</feature>